<sequence length="252" mass="27384">MSLELAITENTEVMRQLIAVMQNVGSTGVFTPNEKPVHKTVEVTEVTIAVESDKKPDIEALDRAKIIALALLYGENATDLTTEKLAAVDEFVTAESGSELSDKSDALYMALAGVEPSKHLLKPVLLNLCIQMFKHWDAIPDIASRRAYADLLLRTPQDERSSVKPKVKKADKVNKEIKEDKPPVADTSLTTTEEDPKAIFDTASSLILKLAKGGYRSEAVEILATFGATKLGQVPADKLPEVITLAEKALEG</sequence>
<keyword evidence="2" id="KW-1185">Reference proteome</keyword>
<proteinExistence type="predicted"/>
<dbReference type="RefSeq" id="WP_218468622.1">
    <property type="nucleotide sequence ID" value="NZ_JADRCR010000017.1"/>
</dbReference>
<protein>
    <submittedName>
        <fullName evidence="1">Uncharacterized protein</fullName>
    </submittedName>
</protein>
<dbReference type="Proteomes" id="UP001296921">
    <property type="component" value="Unassembled WGS sequence"/>
</dbReference>
<accession>A0ABS1IVT3</accession>
<dbReference type="EMBL" id="JADRCR010000017">
    <property type="protein sequence ID" value="MBK5145865.1"/>
    <property type="molecule type" value="Genomic_DNA"/>
</dbReference>
<comment type="caution">
    <text evidence="1">The sequence shown here is derived from an EMBL/GenBank/DDBJ whole genome shotgun (WGS) entry which is preliminary data.</text>
</comment>
<gene>
    <name evidence="1" type="ORF">I2494_19540</name>
</gene>
<evidence type="ECO:0000313" key="2">
    <source>
        <dbReference type="Proteomes" id="UP001296921"/>
    </source>
</evidence>
<reference evidence="1 2" key="1">
    <citation type="submission" date="2020-11" db="EMBL/GenBank/DDBJ databases">
        <title>Insectihabitans protaetiae gen. nov. sp. nov. and Insectihabitans allomyrinae sp. nov., isolated from larvae of Protaetia brevitarsis seulensis and Allomyrina dichotoma, respectively.</title>
        <authorList>
            <person name="Lee S.D."/>
            <person name="Byeon Y.-S."/>
            <person name="Kim S.-M."/>
            <person name="Yang H.L."/>
            <person name="Kim I.S."/>
        </authorList>
    </citation>
    <scope>NUCLEOTIDE SEQUENCE [LARGE SCALE GENOMIC DNA]</scope>
    <source>
        <strain evidence="1 2">BWR-B9</strain>
    </source>
</reference>
<organism evidence="1 2">
    <name type="scientific">Limnobaculum allomyrinae</name>
    <dbReference type="NCBI Taxonomy" id="2791986"/>
    <lineage>
        <taxon>Bacteria</taxon>
        <taxon>Pseudomonadati</taxon>
        <taxon>Pseudomonadota</taxon>
        <taxon>Gammaproteobacteria</taxon>
        <taxon>Enterobacterales</taxon>
        <taxon>Budviciaceae</taxon>
        <taxon>Limnobaculum</taxon>
    </lineage>
</organism>
<evidence type="ECO:0000313" key="1">
    <source>
        <dbReference type="EMBL" id="MBK5145865.1"/>
    </source>
</evidence>
<name>A0ABS1IVT3_9GAMM</name>